<comment type="caution">
    <text evidence="1">The sequence shown here is derived from an EMBL/GenBank/DDBJ whole genome shotgun (WGS) entry which is preliminary data.</text>
</comment>
<keyword evidence="2" id="KW-1185">Reference proteome</keyword>
<reference evidence="1" key="1">
    <citation type="submission" date="2021-02" db="EMBL/GenBank/DDBJ databases">
        <authorList>
            <consortium name="DOE Joint Genome Institute"/>
            <person name="Ahrendt S."/>
            <person name="Looney B.P."/>
            <person name="Miyauchi S."/>
            <person name="Morin E."/>
            <person name="Drula E."/>
            <person name="Courty P.E."/>
            <person name="Chicoki N."/>
            <person name="Fauchery L."/>
            <person name="Kohler A."/>
            <person name="Kuo A."/>
            <person name="Labutti K."/>
            <person name="Pangilinan J."/>
            <person name="Lipzen A."/>
            <person name="Riley R."/>
            <person name="Andreopoulos W."/>
            <person name="He G."/>
            <person name="Johnson J."/>
            <person name="Barry K.W."/>
            <person name="Grigoriev I.V."/>
            <person name="Nagy L."/>
            <person name="Hibbett D."/>
            <person name="Henrissat B."/>
            <person name="Matheny P.B."/>
            <person name="Labbe J."/>
            <person name="Martin F."/>
        </authorList>
    </citation>
    <scope>NUCLEOTIDE SEQUENCE</scope>
    <source>
        <strain evidence="1">FP105234-sp</strain>
    </source>
</reference>
<dbReference type="EMBL" id="MU276840">
    <property type="protein sequence ID" value="KAI0037590.1"/>
    <property type="molecule type" value="Genomic_DNA"/>
</dbReference>
<accession>A0ACB8R1D7</accession>
<sequence length="65" mass="6907">ALVDSGATTSCISERFATRHSLSRRLKDVPVPIMAVDDRPIASGLITQDVVANLSVGTHSEFIAL</sequence>
<feature type="non-terminal residue" evidence="1">
    <location>
        <position position="65"/>
    </location>
</feature>
<evidence type="ECO:0000313" key="1">
    <source>
        <dbReference type="EMBL" id="KAI0037590.1"/>
    </source>
</evidence>
<gene>
    <name evidence="1" type="ORF">FA95DRAFT_1467222</name>
</gene>
<protein>
    <submittedName>
        <fullName evidence="1">Uncharacterized protein</fullName>
    </submittedName>
</protein>
<name>A0ACB8R1D7_9AGAM</name>
<reference evidence="1" key="2">
    <citation type="journal article" date="2022" name="New Phytol.">
        <title>Evolutionary transition to the ectomycorrhizal habit in the genomes of a hyperdiverse lineage of mushroom-forming fungi.</title>
        <authorList>
            <person name="Looney B."/>
            <person name="Miyauchi S."/>
            <person name="Morin E."/>
            <person name="Drula E."/>
            <person name="Courty P.E."/>
            <person name="Kohler A."/>
            <person name="Kuo A."/>
            <person name="LaButti K."/>
            <person name="Pangilinan J."/>
            <person name="Lipzen A."/>
            <person name="Riley R."/>
            <person name="Andreopoulos W."/>
            <person name="He G."/>
            <person name="Johnson J."/>
            <person name="Nolan M."/>
            <person name="Tritt A."/>
            <person name="Barry K.W."/>
            <person name="Grigoriev I.V."/>
            <person name="Nagy L.G."/>
            <person name="Hibbett D."/>
            <person name="Henrissat B."/>
            <person name="Matheny P.B."/>
            <person name="Labbe J."/>
            <person name="Martin F.M."/>
        </authorList>
    </citation>
    <scope>NUCLEOTIDE SEQUENCE</scope>
    <source>
        <strain evidence="1">FP105234-sp</strain>
    </source>
</reference>
<dbReference type="Proteomes" id="UP000814033">
    <property type="component" value="Unassembled WGS sequence"/>
</dbReference>
<proteinExistence type="predicted"/>
<feature type="non-terminal residue" evidence="1">
    <location>
        <position position="1"/>
    </location>
</feature>
<evidence type="ECO:0000313" key="2">
    <source>
        <dbReference type="Proteomes" id="UP000814033"/>
    </source>
</evidence>
<organism evidence="1 2">
    <name type="scientific">Auriscalpium vulgare</name>
    <dbReference type="NCBI Taxonomy" id="40419"/>
    <lineage>
        <taxon>Eukaryota</taxon>
        <taxon>Fungi</taxon>
        <taxon>Dikarya</taxon>
        <taxon>Basidiomycota</taxon>
        <taxon>Agaricomycotina</taxon>
        <taxon>Agaricomycetes</taxon>
        <taxon>Russulales</taxon>
        <taxon>Auriscalpiaceae</taxon>
        <taxon>Auriscalpium</taxon>
    </lineage>
</organism>